<comment type="similarity">
    <text evidence="1">Belongs to the PrpD family.</text>
</comment>
<dbReference type="Gene3D" id="3.30.1330.120">
    <property type="entry name" value="2-methylcitrate dehydratase PrpD"/>
    <property type="match status" value="1"/>
</dbReference>
<dbReference type="RefSeq" id="WP_230314521.1">
    <property type="nucleotide sequence ID" value="NZ_CBTK010000311.1"/>
</dbReference>
<dbReference type="InterPro" id="IPR045337">
    <property type="entry name" value="MmgE_PrpD_C"/>
</dbReference>
<dbReference type="PANTHER" id="PTHR16943:SF8">
    <property type="entry name" value="2-METHYLCITRATE DEHYDRATASE"/>
    <property type="match status" value="1"/>
</dbReference>
<dbReference type="AlphaFoldDB" id="A0A7U7J5S6"/>
<dbReference type="GO" id="GO:0016829">
    <property type="term" value="F:lyase activity"/>
    <property type="evidence" value="ECO:0007669"/>
    <property type="project" value="InterPro"/>
</dbReference>
<protein>
    <submittedName>
        <fullName evidence="4">MmgE/PrpD family protein</fullName>
    </submittedName>
</protein>
<gene>
    <name evidence="4" type="ORF">BN874_910016</name>
</gene>
<organism evidence="4 5">
    <name type="scientific">Candidatus Contendobacter odensis Run_B_J11</name>
    <dbReference type="NCBI Taxonomy" id="1400861"/>
    <lineage>
        <taxon>Bacteria</taxon>
        <taxon>Pseudomonadati</taxon>
        <taxon>Pseudomonadota</taxon>
        <taxon>Gammaproteobacteria</taxon>
        <taxon>Candidatus Competibacteraceae</taxon>
        <taxon>Candidatus Contendibacter</taxon>
    </lineage>
</organism>
<dbReference type="InterPro" id="IPR005656">
    <property type="entry name" value="MmgE_PrpD"/>
</dbReference>
<dbReference type="Pfam" id="PF19305">
    <property type="entry name" value="MmgE_PrpD_C"/>
    <property type="match status" value="1"/>
</dbReference>
<accession>A0A7U7J5S6</accession>
<feature type="domain" description="MmgE/PrpD N-terminal" evidence="2">
    <location>
        <begin position="24"/>
        <end position="234"/>
    </location>
</feature>
<dbReference type="SUPFAM" id="SSF103378">
    <property type="entry name" value="2-methylcitrate dehydratase PrpD"/>
    <property type="match status" value="1"/>
</dbReference>
<evidence type="ECO:0000256" key="1">
    <source>
        <dbReference type="ARBA" id="ARBA00006174"/>
    </source>
</evidence>
<dbReference type="EMBL" id="CBTK010000311">
    <property type="protein sequence ID" value="CDH47728.1"/>
    <property type="molecule type" value="Genomic_DNA"/>
</dbReference>
<feature type="domain" description="MmgE/PrpD C-terminal" evidence="3">
    <location>
        <begin position="254"/>
        <end position="405"/>
    </location>
</feature>
<name>A0A7U7J5S6_9GAMM</name>
<dbReference type="PANTHER" id="PTHR16943">
    <property type="entry name" value="2-METHYLCITRATE DEHYDRATASE-RELATED"/>
    <property type="match status" value="1"/>
</dbReference>
<sequence>MSDRTLTQQLTELIVAKPIAPPDLEHAALLTLDAIANALAGRTSEPGAILLRWAEATLPTDAARRAFLLGTLTHILETDDLHRASVVHPGCVVVPAAWAVAAREGIRGHAMLRAVLWGFEAATRVGMAVGPSHYRLWHNTATCGPYGSAMATAALLHLDLPATVHALGNAGAQSSGLWQFLEAGTMTKHLHAGRAAEAGVLAADLARYGFTGPASMLEGAKGWFAATCPDPDPDAVTRAPDGPWQLLLTSIKPWPSCRHTHPAIDAAQELRHRIVAGTIEQVEVETYPAALDVCDRPQPQSDYEAKFSLQHCVAAALTREPVDFAAFTAPARVELAELRGRVIVRVADPYASAYPQAWGSAVTVTVRGGERLTVRRTHAKGDPEAALSPIELIAKARMLMNQGRVREPDRLIDAILALSDDAALPELL</sequence>
<evidence type="ECO:0000313" key="4">
    <source>
        <dbReference type="EMBL" id="CDH47728.1"/>
    </source>
</evidence>
<dbReference type="Proteomes" id="UP000019184">
    <property type="component" value="Unassembled WGS sequence"/>
</dbReference>
<keyword evidence="5" id="KW-1185">Reference proteome</keyword>
<dbReference type="Pfam" id="PF03972">
    <property type="entry name" value="MmgE_PrpD_N"/>
    <property type="match status" value="1"/>
</dbReference>
<comment type="caution">
    <text evidence="4">The sequence shown here is derived from an EMBL/GenBank/DDBJ whole genome shotgun (WGS) entry which is preliminary data.</text>
</comment>
<dbReference type="InterPro" id="IPR042188">
    <property type="entry name" value="MmgE/PrpD_sf_2"/>
</dbReference>
<proteinExistence type="inferred from homology"/>
<evidence type="ECO:0000259" key="3">
    <source>
        <dbReference type="Pfam" id="PF19305"/>
    </source>
</evidence>
<evidence type="ECO:0000313" key="5">
    <source>
        <dbReference type="Proteomes" id="UP000019184"/>
    </source>
</evidence>
<dbReference type="InterPro" id="IPR036148">
    <property type="entry name" value="MmgE/PrpD_sf"/>
</dbReference>
<evidence type="ECO:0000259" key="2">
    <source>
        <dbReference type="Pfam" id="PF03972"/>
    </source>
</evidence>
<dbReference type="InterPro" id="IPR042183">
    <property type="entry name" value="MmgE/PrpD_sf_1"/>
</dbReference>
<reference evidence="4 5" key="1">
    <citation type="journal article" date="2014" name="ISME J.">
        <title>Candidatus Competibacter-lineage genomes retrieved from metagenomes reveal functional metabolic diversity.</title>
        <authorList>
            <person name="McIlroy S.J."/>
            <person name="Albertsen M."/>
            <person name="Andresen E.K."/>
            <person name="Saunders A.M."/>
            <person name="Kristiansen R."/>
            <person name="Stokholm-Bjerregaard M."/>
            <person name="Nielsen K.L."/>
            <person name="Nielsen P.H."/>
        </authorList>
    </citation>
    <scope>NUCLEOTIDE SEQUENCE [LARGE SCALE GENOMIC DNA]</scope>
    <source>
        <strain evidence="4 5">Run_B_J11</strain>
    </source>
</reference>
<dbReference type="InterPro" id="IPR045336">
    <property type="entry name" value="MmgE_PrpD_N"/>
</dbReference>
<dbReference type="Gene3D" id="1.10.4100.10">
    <property type="entry name" value="2-methylcitrate dehydratase PrpD"/>
    <property type="match status" value="1"/>
</dbReference>